<dbReference type="InterPro" id="IPR019748">
    <property type="entry name" value="FERM_central"/>
</dbReference>
<gene>
    <name evidence="17" type="primary">MYO7A</name>
    <name evidence="17" type="synonym">myo7aa</name>
</gene>
<dbReference type="Pfam" id="PF02174">
    <property type="entry name" value="IRS"/>
    <property type="match status" value="1"/>
</dbReference>
<name>A0A669E715_ORENI</name>
<dbReference type="Pfam" id="PF21998">
    <property type="entry name" value="FERM_C1_MyoVII"/>
    <property type="match status" value="1"/>
</dbReference>
<feature type="binding site" evidence="12">
    <location>
        <begin position="161"/>
        <end position="168"/>
    </location>
    <ligand>
        <name>ATP</name>
        <dbReference type="ChEBI" id="CHEBI:30616"/>
    </ligand>
</feature>
<dbReference type="InterPro" id="IPR027417">
    <property type="entry name" value="P-loop_NTPase"/>
</dbReference>
<evidence type="ECO:0000256" key="6">
    <source>
        <dbReference type="ARBA" id="ARBA00022741"/>
    </source>
</evidence>
<evidence type="ECO:0000256" key="5">
    <source>
        <dbReference type="ARBA" id="ARBA00022737"/>
    </source>
</evidence>
<dbReference type="Gene3D" id="3.40.850.10">
    <property type="entry name" value="Kinesin motor domain"/>
    <property type="match status" value="1"/>
</dbReference>
<dbReference type="Gene3D" id="2.30.29.30">
    <property type="entry name" value="Pleckstrin-homology domain (PH domain)/Phosphotyrosine-binding domain (PTB)"/>
    <property type="match status" value="2"/>
</dbReference>
<keyword evidence="5" id="KW-0677">Repeat</keyword>
<keyword evidence="6 12" id="KW-0547">Nucleotide-binding</keyword>
<dbReference type="InterPro" id="IPR000857">
    <property type="entry name" value="MyTH4_dom"/>
</dbReference>
<dbReference type="PROSITE" id="PS51456">
    <property type="entry name" value="MYOSIN_MOTOR"/>
    <property type="match status" value="1"/>
</dbReference>
<feature type="domain" description="FERM" evidence="14">
    <location>
        <begin position="1041"/>
        <end position="1345"/>
    </location>
</feature>
<evidence type="ECO:0000259" key="13">
    <source>
        <dbReference type="PROSITE" id="PS50002"/>
    </source>
</evidence>
<dbReference type="PROSITE" id="PS50057">
    <property type="entry name" value="FERM_3"/>
    <property type="match status" value="2"/>
</dbReference>
<dbReference type="InterPro" id="IPR036106">
    <property type="entry name" value="MYSc_Myo7"/>
</dbReference>
<dbReference type="PROSITE" id="PS50096">
    <property type="entry name" value="IQ"/>
    <property type="match status" value="2"/>
</dbReference>
<dbReference type="Gene3D" id="1.20.58.530">
    <property type="match status" value="1"/>
</dbReference>
<dbReference type="Pfam" id="PF00784">
    <property type="entry name" value="MyTH4"/>
    <property type="match status" value="2"/>
</dbReference>
<evidence type="ECO:0000259" key="16">
    <source>
        <dbReference type="PROSITE" id="PS51456"/>
    </source>
</evidence>
<dbReference type="InterPro" id="IPR057130">
    <property type="entry name" value="Myosin_VII_N"/>
</dbReference>
<dbReference type="Gene3D" id="1.20.120.720">
    <property type="entry name" value="Myosin VI head, motor domain, U50 subdomain"/>
    <property type="match status" value="1"/>
</dbReference>
<feature type="domain" description="FERM" evidence="14">
    <location>
        <begin position="1647"/>
        <end position="1949"/>
    </location>
</feature>
<keyword evidence="4" id="KW-0963">Cytoplasm</keyword>
<dbReference type="InterPro" id="IPR036961">
    <property type="entry name" value="Kinesin_motor_dom_sf"/>
</dbReference>
<sequence length="1960" mass="226706">MLLHGFSLLLADQGDYVWLDLKTGREFEVPIGAVVKLCDSGQIQVVDDEGNVSTYIQIKLPMHPTSIHGVEDMIRLGDLNEAGILRNLLIRYREKVIYTYTGSILVAVNPYQLLPIYTADQIRLYTNKKIGEMPPHIFAIADNCYFNMQRNNRDQCCIISGESGAGKTESTKLILQFLAAISGQHSWIEQQVLEANPILEAFGNAKTIRNDNSSRFGKYIDIHFNKRGAIEGAKIEQYLLEKSRVCRQAYDERNYHIFYCMLKGMTVDEKKKLGLSKATDYTYLTIGNCTVCDGRNDMKEYSNIRSAMKVLMFTDKENWEISKLLAAILHMGNLRYEARTYDNLDACEVVRSPHLTTAATLLEVDVKDLMNCLTSRTLITRGETVSTPLSMEQALDVRDAFVKGIYGRLFVWIVEKINAAIYKPPSSQPKALRRSIGLLDIFGFENFTVNSFEQLCINFANENLQQFFVRHVFKLEQEEYNLENINWQHIEFTDNQDALDMIAIKPMNIISLIDEESKFPKGTDTTMLNKLNFQHKLNTNYIPPKNNYETQFGIQHFAGVVYYETRGFLEKNRDTLYGDIIQLVHSSKNKFIKQIFQADVAMGAETRKRSPTLSSQFKRSLELLMRTLSVCQPFFVRCIKPNEYKKPMLFDRELCVRQLRYSGMMETIRIRRAGYPIRYTFVEFVDRYRVLMPGVKPAYKQWKQNKLKDSLNCPPLYFQMRAGFSRLQALVRSRKLCASYHVARQRITAFQGRCRGFLVRRAFRHRLWAVITIQAYTRGMIARRLYKRLKGEFSVLEMMRSRIFEVGIFGEFEKLLETSADSKFSSSLQDLERTHHELEEEDLDEALPLPEDDDEEDLSEYKFAKFAATYFQGTTTHTYVRRPLKQPLLFHDDEGDQLVGLTSGPTNVKMYFVTKRLNDGEYSLHGNSMLEDRPTSNLEKLHFIIGNGILRDEIYCQICKQLSQNPSKSSHARGWILISLCVGCFAPSDKFVKYLRNFISCGPPGYAPYCEERLRRTFVNGTRTQPPSWLELQATKSKKPIMLPVTFMDGTTKTLLTDSATTAKELCNALSDKINLRDRFGFSLYIALFDKVSSLGSGSDHVMDAVSQCEQYAKEQGAQERNAPWRLFFRKEIFTPWHEPTEDQVATNLIYQQTVRGVKFGEYRCDRDDLAELASQQYYIDYGSEILLERLLSLIPSYIPDREITTSRSVEKWAHFIMAAHKKSIYTQKRFDPQKVKEEVVDFARHKWPLLFSRFYEAFKFSGPSLPKNDLIVAVNWTGVYFVDEQEQVLLELSFPEITAVSRKLQGQSFTLATIKGDEYTFTSNNAEDIRDLVVTFLEGLRKRSKFVVALVPFSSSAGEESTFLSFRKGDLILLDQETGEQVLNSGWAHGINERTNQKGDFPADCVYVLPTMTRPQQDIVVRRKTYLKLLSLIFRGEYKKFRVSQVVMVETDDRMKPYTLEEFSYDYFRPPPKHTLSRVMVTKNRGKDKLWSCTREPLKQPLLKKVVSHEELAQDACIPPIMKYMGDYPSKRTRSVNELTDQIFEGALKAEPLKDEIYCQIIKQLTDNHVKYSEEKGWELLWLCTGLFPPSNVLLPHIQRFLQSKKHHPLSGDCMQRLHKALRNGSRKYPPHLVEVEAIQHKTTQIFHKVYFPDDTDEVRHTSLTKAKDFCQNISTRLLLKSPEGFSLFVKISDKVISVPEGDFFFDFVRHLTDWIKKSRPAKDGIVPSLTYQVFFMKKLWTNTVPGKDSFADSIFHYYQELPKYLRGYHKCSREEVFQLAALIYRIKFEDDKSHFPTIPKMLRELVPQDLIRQMSPDDWKRSVVAYFNKQAGKSREEAKLMFLKIIYKWPTFGSAFFEVKQTTEPNYPEILLIAINKHGVSLIDPKSKDILTTHPFTKISNWSSGNTYFHITIGNLVRGSKLLCETSLGYKMDDLLTSYISQMLTTMNKHRSGRGHSK</sequence>
<feature type="domain" description="Myosin motor" evidence="16">
    <location>
        <begin position="68"/>
        <end position="762"/>
    </location>
</feature>
<dbReference type="GO" id="GO:0005737">
    <property type="term" value="C:cytoplasm"/>
    <property type="evidence" value="ECO:0007669"/>
    <property type="project" value="UniProtKB-SubCell"/>
</dbReference>
<proteinExistence type="inferred from homology"/>
<protein>
    <submittedName>
        <fullName evidence="17">Myosin VIIAa</fullName>
    </submittedName>
</protein>
<dbReference type="FunFam" id="2.30.29.30:FF:000079">
    <property type="entry name" value="unconventional myosin-VIIa"/>
    <property type="match status" value="1"/>
</dbReference>
<reference evidence="18" key="1">
    <citation type="submission" date="2012-01" db="EMBL/GenBank/DDBJ databases">
        <title>The Genome Sequence of Oreochromis niloticus (Nile Tilapia).</title>
        <authorList>
            <consortium name="Broad Institute Genome Assembly Team"/>
            <consortium name="Broad Institute Sequencing Platform"/>
            <person name="Di Palma F."/>
            <person name="Johnson J."/>
            <person name="Lander E.S."/>
            <person name="Lindblad-Toh K."/>
        </authorList>
    </citation>
    <scope>NUCLEOTIDE SEQUENCE [LARGE SCALE GENOMIC DNA]</scope>
</reference>
<feature type="domain" description="SH3" evidence="13">
    <location>
        <begin position="1343"/>
        <end position="1412"/>
    </location>
</feature>
<dbReference type="FunFam" id="1.20.80.10:FF:000013">
    <property type="entry name" value="Unconventional myosin-VIIa"/>
    <property type="match status" value="1"/>
</dbReference>
<dbReference type="GO" id="GO:0016459">
    <property type="term" value="C:myosin complex"/>
    <property type="evidence" value="ECO:0007669"/>
    <property type="project" value="UniProtKB-KW"/>
</dbReference>
<dbReference type="InterPro" id="IPR041794">
    <property type="entry name" value="MyoVII_FERM_C2"/>
</dbReference>
<dbReference type="InterPro" id="IPR019749">
    <property type="entry name" value="Band_41_domain"/>
</dbReference>
<dbReference type="SUPFAM" id="SSF50044">
    <property type="entry name" value="SH3-domain"/>
    <property type="match status" value="1"/>
</dbReference>
<dbReference type="GO" id="GO:0030182">
    <property type="term" value="P:neuron differentiation"/>
    <property type="evidence" value="ECO:0007669"/>
    <property type="project" value="UniProtKB-ARBA"/>
</dbReference>
<dbReference type="GO" id="GO:0007605">
    <property type="term" value="P:sensory perception of sound"/>
    <property type="evidence" value="ECO:0007669"/>
    <property type="project" value="UniProtKB-ARBA"/>
</dbReference>
<dbReference type="InterPro" id="IPR001452">
    <property type="entry name" value="SH3_domain"/>
</dbReference>
<dbReference type="CDD" id="cd17092">
    <property type="entry name" value="FERM1_F1_Myosin-VII"/>
    <property type="match status" value="1"/>
</dbReference>
<feature type="domain" description="MyTH4" evidence="15">
    <location>
        <begin position="1494"/>
        <end position="1641"/>
    </location>
</feature>
<evidence type="ECO:0000256" key="7">
    <source>
        <dbReference type="ARBA" id="ARBA00022840"/>
    </source>
</evidence>
<reference evidence="17" key="3">
    <citation type="submission" date="2025-09" db="UniProtKB">
        <authorList>
            <consortium name="Ensembl"/>
        </authorList>
    </citation>
    <scope>IDENTIFICATION</scope>
</reference>
<dbReference type="Pfam" id="PF00373">
    <property type="entry name" value="FERM_M"/>
    <property type="match status" value="1"/>
</dbReference>
<evidence type="ECO:0000256" key="4">
    <source>
        <dbReference type="ARBA" id="ARBA00022490"/>
    </source>
</evidence>
<dbReference type="GO" id="GO:0005524">
    <property type="term" value="F:ATP binding"/>
    <property type="evidence" value="ECO:0007669"/>
    <property type="project" value="UniProtKB-UniRule"/>
</dbReference>
<comment type="subcellular location">
    <subcellularLocation>
        <location evidence="1">Cytoplasm</location>
    </subcellularLocation>
</comment>
<dbReference type="CDD" id="cd13198">
    <property type="entry name" value="FERM_C1_MyoVII"/>
    <property type="match status" value="1"/>
</dbReference>
<evidence type="ECO:0000256" key="8">
    <source>
        <dbReference type="ARBA" id="ARBA00023123"/>
    </source>
</evidence>
<dbReference type="CDD" id="cd13199">
    <property type="entry name" value="FERM_C2_MyoVII"/>
    <property type="match status" value="1"/>
</dbReference>
<dbReference type="PANTHER" id="PTHR22692">
    <property type="entry name" value="MYOSIN VII, XV"/>
    <property type="match status" value="1"/>
</dbReference>
<dbReference type="SUPFAM" id="SSF54236">
    <property type="entry name" value="Ubiquitin-like"/>
    <property type="match status" value="2"/>
</dbReference>
<dbReference type="Gene3D" id="1.25.40.530">
    <property type="entry name" value="MyTH4 domain"/>
    <property type="match status" value="3"/>
</dbReference>
<dbReference type="Gene3D" id="1.10.10.820">
    <property type="match status" value="1"/>
</dbReference>
<organism evidence="17 18">
    <name type="scientific">Oreochromis niloticus</name>
    <name type="common">Nile tilapia</name>
    <name type="synonym">Tilapia nilotica</name>
    <dbReference type="NCBI Taxonomy" id="8128"/>
    <lineage>
        <taxon>Eukaryota</taxon>
        <taxon>Metazoa</taxon>
        <taxon>Chordata</taxon>
        <taxon>Craniata</taxon>
        <taxon>Vertebrata</taxon>
        <taxon>Euteleostomi</taxon>
        <taxon>Actinopterygii</taxon>
        <taxon>Neopterygii</taxon>
        <taxon>Teleostei</taxon>
        <taxon>Neoteleostei</taxon>
        <taxon>Acanthomorphata</taxon>
        <taxon>Ovalentaria</taxon>
        <taxon>Cichlomorphae</taxon>
        <taxon>Cichliformes</taxon>
        <taxon>Cichlidae</taxon>
        <taxon>African cichlids</taxon>
        <taxon>Pseudocrenilabrinae</taxon>
        <taxon>Oreochromini</taxon>
        <taxon>Oreochromis</taxon>
    </lineage>
</organism>
<dbReference type="InterPro" id="IPR029071">
    <property type="entry name" value="Ubiquitin-like_domsf"/>
</dbReference>
<dbReference type="InterPro" id="IPR035963">
    <property type="entry name" value="FERM_2"/>
</dbReference>
<dbReference type="InterPro" id="IPR011993">
    <property type="entry name" value="PH-like_dom_sf"/>
</dbReference>
<dbReference type="GO" id="GO:0003779">
    <property type="term" value="F:actin binding"/>
    <property type="evidence" value="ECO:0007669"/>
    <property type="project" value="UniProtKB-KW"/>
</dbReference>
<evidence type="ECO:0000256" key="11">
    <source>
        <dbReference type="PROSITE-ProRule" id="PRU00192"/>
    </source>
</evidence>
<keyword evidence="18" id="KW-1185">Reference proteome</keyword>
<dbReference type="GO" id="GO:0005902">
    <property type="term" value="C:microvillus"/>
    <property type="evidence" value="ECO:0007669"/>
    <property type="project" value="UniProtKB-ARBA"/>
</dbReference>
<dbReference type="Ensembl" id="ENSONIT00000079165.1">
    <property type="protein sequence ID" value="ENSONIP00000068558.1"/>
    <property type="gene ID" value="ENSONIG00000001401.2"/>
</dbReference>
<feature type="region of interest" description="Actin-binding" evidence="12">
    <location>
        <begin position="621"/>
        <end position="643"/>
    </location>
</feature>
<dbReference type="SMART" id="SM00326">
    <property type="entry name" value="SH3"/>
    <property type="match status" value="1"/>
</dbReference>
<dbReference type="GO" id="GO:0007423">
    <property type="term" value="P:sensory organ development"/>
    <property type="evidence" value="ECO:0007669"/>
    <property type="project" value="UniProtKB-ARBA"/>
</dbReference>
<reference evidence="17" key="2">
    <citation type="submission" date="2025-08" db="UniProtKB">
        <authorList>
            <consortium name="Ensembl"/>
        </authorList>
    </citation>
    <scope>IDENTIFICATION</scope>
</reference>
<dbReference type="FunFam" id="2.30.29.30:FF:000075">
    <property type="entry name" value="unconventional myosin-VIIa"/>
    <property type="match status" value="1"/>
</dbReference>
<comment type="similarity">
    <text evidence="2 12">Belongs to the TRAFAC class myosin-kinesin ATPase superfamily. Myosin family.</text>
</comment>
<dbReference type="Gene3D" id="2.30.30.40">
    <property type="entry name" value="SH3 Domains"/>
    <property type="match status" value="1"/>
</dbReference>
<dbReference type="InterPro" id="IPR036028">
    <property type="entry name" value="SH3-like_dom_sf"/>
</dbReference>
<dbReference type="SUPFAM" id="SSF50729">
    <property type="entry name" value="PH domain-like"/>
    <property type="match status" value="1"/>
</dbReference>
<dbReference type="SUPFAM" id="SSF47031">
    <property type="entry name" value="Second domain of FERM"/>
    <property type="match status" value="2"/>
</dbReference>
<dbReference type="Proteomes" id="UP000005207">
    <property type="component" value="Linkage group LG14"/>
</dbReference>
<dbReference type="Pfam" id="PF00063">
    <property type="entry name" value="Myosin_head"/>
    <property type="match status" value="1"/>
</dbReference>
<dbReference type="FunFam" id="3.40.850.10:FF:000007">
    <property type="entry name" value="Myosin VIIA"/>
    <property type="match status" value="1"/>
</dbReference>
<dbReference type="Gene3D" id="3.10.20.90">
    <property type="entry name" value="Phosphatidylinositol 3-kinase Catalytic Subunit, Chain A, domain 1"/>
    <property type="match status" value="2"/>
</dbReference>
<dbReference type="InterPro" id="IPR000299">
    <property type="entry name" value="FERM_domain"/>
</dbReference>
<dbReference type="Gene3D" id="1.20.80.10">
    <property type="match status" value="2"/>
</dbReference>
<keyword evidence="8 12" id="KW-0518">Myosin</keyword>
<evidence type="ECO:0000313" key="17">
    <source>
        <dbReference type="Ensembl" id="ENSONIP00000068558.1"/>
    </source>
</evidence>
<keyword evidence="10 12" id="KW-0009">Actin-binding</keyword>
<evidence type="ECO:0000259" key="15">
    <source>
        <dbReference type="PROSITE" id="PS51016"/>
    </source>
</evidence>
<dbReference type="Pfam" id="PF24123">
    <property type="entry name" value="Myosin_VII_N"/>
    <property type="match status" value="1"/>
</dbReference>
<dbReference type="GO" id="GO:0009887">
    <property type="term" value="P:animal organ morphogenesis"/>
    <property type="evidence" value="ECO:0007669"/>
    <property type="project" value="UniProtKB-ARBA"/>
</dbReference>
<dbReference type="GeneTree" id="ENSGT00940000155350"/>
<keyword evidence="9 12" id="KW-0505">Motor protein</keyword>
<dbReference type="Pfam" id="PF00612">
    <property type="entry name" value="IQ"/>
    <property type="match status" value="1"/>
</dbReference>
<dbReference type="InterPro" id="IPR051567">
    <property type="entry name" value="Unconventional_Myosin_ATPase"/>
</dbReference>
<dbReference type="GO" id="GO:0045177">
    <property type="term" value="C:apical part of cell"/>
    <property type="evidence" value="ECO:0007669"/>
    <property type="project" value="UniProtKB-ARBA"/>
</dbReference>
<evidence type="ECO:0000256" key="1">
    <source>
        <dbReference type="ARBA" id="ARBA00004496"/>
    </source>
</evidence>
<evidence type="ECO:0000313" key="18">
    <source>
        <dbReference type="Proteomes" id="UP000005207"/>
    </source>
</evidence>
<dbReference type="FunFam" id="1.25.40.530:FF:000004">
    <property type="entry name" value="Myosin VIIA"/>
    <property type="match status" value="1"/>
</dbReference>
<dbReference type="FunFam" id="1.20.80.10:FF:000012">
    <property type="entry name" value="Myosin VIIA"/>
    <property type="match status" value="1"/>
</dbReference>
<evidence type="ECO:0000256" key="12">
    <source>
        <dbReference type="PROSITE-ProRule" id="PRU00782"/>
    </source>
</evidence>
<dbReference type="FunFam" id="3.10.20.90:FF:000036">
    <property type="entry name" value="Unconventional myosin-VIIa"/>
    <property type="match status" value="1"/>
</dbReference>
<dbReference type="PRINTS" id="PR00193">
    <property type="entry name" value="MYOSINHEAVY"/>
</dbReference>
<dbReference type="PANTHER" id="PTHR22692:SF34">
    <property type="entry name" value="MYOSIN VIIA"/>
    <property type="match status" value="1"/>
</dbReference>
<dbReference type="Pfam" id="PF21989">
    <property type="entry name" value="RA_2"/>
    <property type="match status" value="1"/>
</dbReference>
<dbReference type="CDD" id="cd17093">
    <property type="entry name" value="FERM2_F1_Myosin-VII"/>
    <property type="match status" value="1"/>
</dbReference>
<dbReference type="InterPro" id="IPR002404">
    <property type="entry name" value="IRS_PTB"/>
</dbReference>
<dbReference type="FunFam" id="1.10.10.820:FF:000001">
    <property type="entry name" value="Myosin heavy chain"/>
    <property type="match status" value="1"/>
</dbReference>
<dbReference type="SMART" id="SM00242">
    <property type="entry name" value="MYSc"/>
    <property type="match status" value="1"/>
</dbReference>
<dbReference type="CDD" id="cd01381">
    <property type="entry name" value="MYSc_Myo7"/>
    <property type="match status" value="1"/>
</dbReference>
<evidence type="ECO:0000256" key="3">
    <source>
        <dbReference type="ARBA" id="ARBA00022443"/>
    </source>
</evidence>
<dbReference type="CDD" id="cd14473">
    <property type="entry name" value="FERM_B-lobe"/>
    <property type="match status" value="2"/>
</dbReference>
<evidence type="ECO:0000259" key="14">
    <source>
        <dbReference type="PROSITE" id="PS50057"/>
    </source>
</evidence>
<dbReference type="PROSITE" id="PS50002">
    <property type="entry name" value="SH3"/>
    <property type="match status" value="1"/>
</dbReference>
<dbReference type="FunFam" id="3.10.20.90:FF:000051">
    <property type="entry name" value="Unconventional myosin-VIIa"/>
    <property type="match status" value="1"/>
</dbReference>
<feature type="domain" description="MyTH4" evidence="15">
    <location>
        <begin position="879"/>
        <end position="1036"/>
    </location>
</feature>
<evidence type="ECO:0000256" key="2">
    <source>
        <dbReference type="ARBA" id="ARBA00008314"/>
    </source>
</evidence>
<dbReference type="SMART" id="SM00295">
    <property type="entry name" value="B41"/>
    <property type="match status" value="2"/>
</dbReference>
<evidence type="ECO:0000256" key="9">
    <source>
        <dbReference type="ARBA" id="ARBA00023175"/>
    </source>
</evidence>
<dbReference type="InterPro" id="IPR014352">
    <property type="entry name" value="FERM/acyl-CoA-bd_prot_sf"/>
</dbReference>
<dbReference type="SUPFAM" id="SSF52540">
    <property type="entry name" value="P-loop containing nucleoside triphosphate hydrolases"/>
    <property type="match status" value="1"/>
</dbReference>
<dbReference type="InterPro" id="IPR041793">
    <property type="entry name" value="MyoVII_FERM_C1"/>
</dbReference>
<keyword evidence="7 12" id="KW-0067">ATP-binding</keyword>
<dbReference type="InterPro" id="IPR000048">
    <property type="entry name" value="IQ_motif_EF-hand-BS"/>
</dbReference>
<dbReference type="GO" id="GO:0003774">
    <property type="term" value="F:cytoskeletal motor activity"/>
    <property type="evidence" value="ECO:0007669"/>
    <property type="project" value="UniProtKB-UniRule"/>
</dbReference>
<accession>A0A669E715</accession>
<dbReference type="SMART" id="SM00139">
    <property type="entry name" value="MyTH4"/>
    <property type="match status" value="2"/>
</dbReference>
<dbReference type="InterPro" id="IPR001609">
    <property type="entry name" value="Myosin_head_motor_dom-like"/>
</dbReference>
<dbReference type="Gene3D" id="1.20.5.4820">
    <property type="match status" value="1"/>
</dbReference>
<keyword evidence="3 11" id="KW-0728">SH3 domain</keyword>
<dbReference type="PROSITE" id="PS51016">
    <property type="entry name" value="MYTH4"/>
    <property type="match status" value="2"/>
</dbReference>
<evidence type="ECO:0000256" key="10">
    <source>
        <dbReference type="ARBA" id="ARBA00023203"/>
    </source>
</evidence>
<dbReference type="InterPro" id="IPR038185">
    <property type="entry name" value="MyTH4_dom_sf"/>
</dbReference>
<dbReference type="SMART" id="SM00015">
    <property type="entry name" value="IQ"/>
    <property type="match status" value="2"/>
</dbReference>